<gene>
    <name evidence="9" type="ORF">OIU77_001338</name>
</gene>
<reference evidence="9" key="2">
    <citation type="journal article" date="2023" name="Int. J. Mol. Sci.">
        <title>De Novo Assembly and Annotation of 11 Diverse Shrub Willow (Salix) Genomes Reveals Novel Gene Organization in Sex-Linked Regions.</title>
        <authorList>
            <person name="Hyden B."/>
            <person name="Feng K."/>
            <person name="Yates T.B."/>
            <person name="Jawdy S."/>
            <person name="Cereghino C."/>
            <person name="Smart L.B."/>
            <person name="Muchero W."/>
        </authorList>
    </citation>
    <scope>NUCLEOTIDE SEQUENCE</scope>
    <source>
        <tissue evidence="9">Shoot tip</tissue>
    </source>
</reference>
<dbReference type="SUPFAM" id="SSF46689">
    <property type="entry name" value="Homeodomain-like"/>
    <property type="match status" value="1"/>
</dbReference>
<organism evidence="9 10">
    <name type="scientific">Salix suchowensis</name>
    <dbReference type="NCBI Taxonomy" id="1278906"/>
    <lineage>
        <taxon>Eukaryota</taxon>
        <taxon>Viridiplantae</taxon>
        <taxon>Streptophyta</taxon>
        <taxon>Embryophyta</taxon>
        <taxon>Tracheophyta</taxon>
        <taxon>Spermatophyta</taxon>
        <taxon>Magnoliopsida</taxon>
        <taxon>eudicotyledons</taxon>
        <taxon>Gunneridae</taxon>
        <taxon>Pentapetalae</taxon>
        <taxon>rosids</taxon>
        <taxon>fabids</taxon>
        <taxon>Malpighiales</taxon>
        <taxon>Salicaceae</taxon>
        <taxon>Saliceae</taxon>
        <taxon>Salix</taxon>
    </lineage>
</organism>
<keyword evidence="4" id="KW-0805">Transcription regulation</keyword>
<evidence type="ECO:0000256" key="2">
    <source>
        <dbReference type="ARBA" id="ARBA00022473"/>
    </source>
</evidence>
<evidence type="ECO:0000256" key="5">
    <source>
        <dbReference type="ARBA" id="ARBA00023163"/>
    </source>
</evidence>
<evidence type="ECO:0000256" key="1">
    <source>
        <dbReference type="ARBA" id="ARBA00004123"/>
    </source>
</evidence>
<dbReference type="Gene3D" id="1.10.10.60">
    <property type="entry name" value="Homeodomain-like"/>
    <property type="match status" value="1"/>
</dbReference>
<dbReference type="InterPro" id="IPR001005">
    <property type="entry name" value="SANT/Myb"/>
</dbReference>
<evidence type="ECO:0000259" key="8">
    <source>
        <dbReference type="Pfam" id="PF00249"/>
    </source>
</evidence>
<comment type="subcellular location">
    <subcellularLocation>
        <location evidence="1">Nucleus</location>
    </subcellularLocation>
</comment>
<reference evidence="9" key="1">
    <citation type="submission" date="2022-10" db="EMBL/GenBank/DDBJ databases">
        <authorList>
            <person name="Hyden B.L."/>
            <person name="Feng K."/>
            <person name="Yates T."/>
            <person name="Jawdy S."/>
            <person name="Smart L.B."/>
            <person name="Muchero W."/>
        </authorList>
    </citation>
    <scope>NUCLEOTIDE SEQUENCE</scope>
    <source>
        <tissue evidence="9">Shoot tip</tissue>
    </source>
</reference>
<proteinExistence type="predicted"/>
<evidence type="ECO:0000313" key="9">
    <source>
        <dbReference type="EMBL" id="KAJ6370810.1"/>
    </source>
</evidence>
<dbReference type="InterPro" id="IPR044847">
    <property type="entry name" value="KAN_fam"/>
</dbReference>
<evidence type="ECO:0000256" key="6">
    <source>
        <dbReference type="ARBA" id="ARBA00023242"/>
    </source>
</evidence>
<dbReference type="InterPro" id="IPR006447">
    <property type="entry name" value="Myb_dom_plants"/>
</dbReference>
<keyword evidence="3" id="KW-0221">Differentiation</keyword>
<evidence type="ECO:0000256" key="3">
    <source>
        <dbReference type="ARBA" id="ARBA00022782"/>
    </source>
</evidence>
<comment type="caution">
    <text evidence="9">The sequence shown here is derived from an EMBL/GenBank/DDBJ whole genome shotgun (WGS) entry which is preliminary data.</text>
</comment>
<keyword evidence="5" id="KW-0804">Transcription</keyword>
<feature type="region of interest" description="Disordered" evidence="7">
    <location>
        <begin position="184"/>
        <end position="221"/>
    </location>
</feature>
<evidence type="ECO:0000256" key="4">
    <source>
        <dbReference type="ARBA" id="ARBA00023015"/>
    </source>
</evidence>
<feature type="domain" description="Myb-like" evidence="8">
    <location>
        <begin position="288"/>
        <end position="339"/>
    </location>
</feature>
<keyword evidence="10" id="KW-1185">Reference proteome</keyword>
<name>A0ABQ9B127_9ROSI</name>
<dbReference type="PANTHER" id="PTHR31496">
    <property type="entry name" value="TRANSCRIPTION FACTOR KAN2-RELATED"/>
    <property type="match status" value="1"/>
</dbReference>
<feature type="compositionally biased region" description="Low complexity" evidence="7">
    <location>
        <begin position="184"/>
        <end position="203"/>
    </location>
</feature>
<feature type="region of interest" description="Disordered" evidence="7">
    <location>
        <begin position="343"/>
        <end position="363"/>
    </location>
</feature>
<keyword evidence="6" id="KW-0539">Nucleus</keyword>
<dbReference type="InterPro" id="IPR009057">
    <property type="entry name" value="Homeodomain-like_sf"/>
</dbReference>
<dbReference type="NCBIfam" id="TIGR01557">
    <property type="entry name" value="myb_SHAQKYF"/>
    <property type="match status" value="1"/>
</dbReference>
<evidence type="ECO:0000313" key="10">
    <source>
        <dbReference type="Proteomes" id="UP001141253"/>
    </source>
</evidence>
<protein>
    <recommendedName>
        <fullName evidence="8">Myb-like domain-containing protein</fullName>
    </recommendedName>
</protein>
<dbReference type="EMBL" id="JAPFFI010000013">
    <property type="protein sequence ID" value="KAJ6370810.1"/>
    <property type="molecule type" value="Genomic_DNA"/>
</dbReference>
<dbReference type="PANTHER" id="PTHR31496:SF3">
    <property type="entry name" value="TRANSCRIPTION REPRESSOR KAN1"/>
    <property type="match status" value="1"/>
</dbReference>
<dbReference type="Proteomes" id="UP001141253">
    <property type="component" value="Chromosome 17"/>
</dbReference>
<accession>A0ABQ9B127</accession>
<evidence type="ECO:0000256" key="7">
    <source>
        <dbReference type="SAM" id="MobiDB-lite"/>
    </source>
</evidence>
<dbReference type="Pfam" id="PF00249">
    <property type="entry name" value="Myb_DNA-binding"/>
    <property type="match status" value="1"/>
</dbReference>
<keyword evidence="2" id="KW-0217">Developmental protein</keyword>
<sequence length="483" mass="53808">MPLEGVFIEPSSNPVPDLSLHISPPNISSPSSICNNNSNIRDKLDASFNLLGRQEAIRKSNTVSSMRSDSQAYIELSLAHPATGLDEESRRNLSSARVEELPHNPYRQKSHHHQHLHRSNGTTHHLNHINHGVSLLEVSDSMRPIKGIPVYHNRSFPFMPLEHSSRENKDPKRGFYQMPYPSSSLCSPSVNPHSSSSTSSPYSIGGGGLDPMSMLNSSGPNQALSGPYSRLAPATRFNGLSMDAFKSHHLHHHHNQYGGGSTEGSPHGLIRSRFLPKLPTKRSMRAPRMRWTSTLHARFVHAVELLGGHERATPKSVLELMDVKDLTLAHVKSHLQMYRTVKTTDKPAASSDGSGEEDMSPIGSFSTANERGGLLRVVQPDGPTVQLDVDYPPSTTSAATTLWSNSSRYPLSLFCATLFNVFLVHKCFLEHNWHARHQKTLYAHRDMLCKPCNFSKGEFNRLMKYIECFSSSTTSFIFFLRCT</sequence>